<evidence type="ECO:0000313" key="3">
    <source>
        <dbReference type="Proteomes" id="UP000019586"/>
    </source>
</evidence>
<keyword evidence="1" id="KW-1133">Transmembrane helix</keyword>
<dbReference type="KEGG" id="kps:KPNJ2_04853"/>
<name>W8URF8_KLEPN</name>
<dbReference type="HOGENOM" id="CLU_2105727_0_0_6"/>
<gene>
    <name evidence="2" type="ORF">KPNJ2_04853</name>
</gene>
<dbReference type="Proteomes" id="UP000019586">
    <property type="component" value="Chromosome"/>
</dbReference>
<protein>
    <submittedName>
        <fullName evidence="2">Uncharacterized protein</fullName>
    </submittedName>
</protein>
<accession>W8URF8</accession>
<evidence type="ECO:0000313" key="2">
    <source>
        <dbReference type="EMBL" id="AHM81625.1"/>
    </source>
</evidence>
<dbReference type="AlphaFoldDB" id="W8URF8"/>
<keyword evidence="1" id="KW-0812">Transmembrane</keyword>
<keyword evidence="1" id="KW-0472">Membrane</keyword>
<feature type="transmembrane region" description="Helical" evidence="1">
    <location>
        <begin position="41"/>
        <end position="59"/>
    </location>
</feature>
<reference evidence="2 3" key="1">
    <citation type="journal article" date="2014" name="Proc. Natl. Acad. Sci. U.S.A.">
        <title>Molecular dissection of the evolution of carbapenem-resistant multilocus sequence type 258 Klebsiella pneumoniae.</title>
        <authorList>
            <person name="Deleo F.R."/>
            <person name="Chen L."/>
            <person name="Porcella S.F."/>
            <person name="Martens C.A."/>
            <person name="Kobayashi S.D."/>
            <person name="Porter A.R."/>
            <person name="Chavda K.D."/>
            <person name="Jacobs M.R."/>
            <person name="Mathema B."/>
            <person name="Olsen R.J."/>
            <person name="Bonomo R.A."/>
            <person name="Musser J.M."/>
            <person name="Kreiswirth B.N."/>
        </authorList>
    </citation>
    <scope>NUCLEOTIDE SEQUENCE [LARGE SCALE GENOMIC DNA]</scope>
    <source>
        <strain evidence="2">30684/NJST258_2</strain>
    </source>
</reference>
<sequence>MLRLGDMKKIITPLVDIVLCTYIITTCFICLTEFNNWQNKIIAVTIIIGSAYIIAIALNRLLGTKIGVLSGIFNLLSGPLLIIGAIVCIALLDPWPVKVIGLFLWVIIMFCLPSFINRDKE</sequence>
<feature type="transmembrane region" description="Helical" evidence="1">
    <location>
        <begin position="98"/>
        <end position="116"/>
    </location>
</feature>
<dbReference type="EMBL" id="CP006918">
    <property type="protein sequence ID" value="AHM81625.1"/>
    <property type="molecule type" value="Genomic_DNA"/>
</dbReference>
<organism evidence="2 3">
    <name type="scientific">Klebsiella pneumoniae 30684/NJST258_2</name>
    <dbReference type="NCBI Taxonomy" id="1420013"/>
    <lineage>
        <taxon>Bacteria</taxon>
        <taxon>Pseudomonadati</taxon>
        <taxon>Pseudomonadota</taxon>
        <taxon>Gammaproteobacteria</taxon>
        <taxon>Enterobacterales</taxon>
        <taxon>Enterobacteriaceae</taxon>
        <taxon>Klebsiella/Raoultella group</taxon>
        <taxon>Klebsiella</taxon>
        <taxon>Klebsiella pneumoniae complex</taxon>
    </lineage>
</organism>
<evidence type="ECO:0000256" key="1">
    <source>
        <dbReference type="SAM" id="Phobius"/>
    </source>
</evidence>
<feature type="transmembrane region" description="Helical" evidence="1">
    <location>
        <begin position="71"/>
        <end position="92"/>
    </location>
</feature>
<proteinExistence type="predicted"/>
<feature type="transmembrane region" description="Helical" evidence="1">
    <location>
        <begin position="12"/>
        <end position="35"/>
    </location>
</feature>